<evidence type="ECO:0000256" key="8">
    <source>
        <dbReference type="ARBA" id="ARBA00022840"/>
    </source>
</evidence>
<dbReference type="PANTHER" id="PTHR43071">
    <property type="entry name" value="2-AMINO-4-HYDROXY-6-HYDROXYMETHYLDIHYDROPTERIDINE PYROPHOSPHOKINASE"/>
    <property type="match status" value="1"/>
</dbReference>
<dbReference type="EC" id="2.7.6.3" evidence="3"/>
<keyword evidence="6" id="KW-0547">Nucleotide-binding</keyword>
<dbReference type="Gene3D" id="3.30.70.560">
    <property type="entry name" value="7,8-Dihydro-6-hydroxymethylpterin-pyrophosphokinase HPPK"/>
    <property type="match status" value="1"/>
</dbReference>
<comment type="pathway">
    <text evidence="1">Cofactor biosynthesis; tetrahydrofolate biosynthesis; 2-amino-4-hydroxy-6-hydroxymethyl-7,8-dihydropteridine diphosphate from 7,8-dihydroneopterin triphosphate: step 4/4.</text>
</comment>
<dbReference type="UniPathway" id="UPA00077">
    <property type="reaction ID" value="UER00155"/>
</dbReference>
<dbReference type="OrthoDB" id="9808041at2"/>
<keyword evidence="7 14" id="KW-0418">Kinase</keyword>
<dbReference type="EMBL" id="CP036268">
    <property type="protein sequence ID" value="QDT39915.1"/>
    <property type="molecule type" value="Genomic_DNA"/>
</dbReference>
<dbReference type="CDD" id="cd00483">
    <property type="entry name" value="HPPK"/>
    <property type="match status" value="1"/>
</dbReference>
<comment type="function">
    <text evidence="10">Catalyzes the transfer of pyrophosphate from adenosine triphosphate (ATP) to 6-hydroxymethyl-7,8-dihydropterin, an enzymatic step in folate biosynthesis pathway.</text>
</comment>
<organism evidence="14 15">
    <name type="scientific">Stratiformator vulcanicus</name>
    <dbReference type="NCBI Taxonomy" id="2527980"/>
    <lineage>
        <taxon>Bacteria</taxon>
        <taxon>Pseudomonadati</taxon>
        <taxon>Planctomycetota</taxon>
        <taxon>Planctomycetia</taxon>
        <taxon>Planctomycetales</taxon>
        <taxon>Planctomycetaceae</taxon>
        <taxon>Stratiformator</taxon>
    </lineage>
</organism>
<evidence type="ECO:0000256" key="3">
    <source>
        <dbReference type="ARBA" id="ARBA00013253"/>
    </source>
</evidence>
<evidence type="ECO:0000256" key="5">
    <source>
        <dbReference type="ARBA" id="ARBA00022679"/>
    </source>
</evidence>
<evidence type="ECO:0000313" key="15">
    <source>
        <dbReference type="Proteomes" id="UP000317318"/>
    </source>
</evidence>
<dbReference type="GO" id="GO:0046654">
    <property type="term" value="P:tetrahydrofolate biosynthetic process"/>
    <property type="evidence" value="ECO:0007669"/>
    <property type="project" value="UniProtKB-UniPathway"/>
</dbReference>
<accession>A0A517R7S0</accession>
<dbReference type="PANTHER" id="PTHR43071:SF1">
    <property type="entry name" value="2-AMINO-4-HYDROXY-6-HYDROXYMETHYLDIHYDROPTERIDINE PYROPHOSPHOKINASE"/>
    <property type="match status" value="1"/>
</dbReference>
<dbReference type="GO" id="GO:0003848">
    <property type="term" value="F:2-amino-4-hydroxy-6-hydroxymethyldihydropteridine diphosphokinase activity"/>
    <property type="evidence" value="ECO:0007669"/>
    <property type="project" value="UniProtKB-EC"/>
</dbReference>
<gene>
    <name evidence="14" type="primary">folK_2</name>
    <name evidence="14" type="ORF">Pan189_43270</name>
</gene>
<evidence type="ECO:0000256" key="12">
    <source>
        <dbReference type="ARBA" id="ARBA00033413"/>
    </source>
</evidence>
<dbReference type="NCBIfam" id="TIGR01498">
    <property type="entry name" value="folK"/>
    <property type="match status" value="1"/>
</dbReference>
<dbReference type="GO" id="GO:0046656">
    <property type="term" value="P:folic acid biosynthetic process"/>
    <property type="evidence" value="ECO:0007669"/>
    <property type="project" value="UniProtKB-KW"/>
</dbReference>
<reference evidence="14 15" key="1">
    <citation type="submission" date="2019-02" db="EMBL/GenBank/DDBJ databases">
        <title>Deep-cultivation of Planctomycetes and their phenomic and genomic characterization uncovers novel biology.</title>
        <authorList>
            <person name="Wiegand S."/>
            <person name="Jogler M."/>
            <person name="Boedeker C."/>
            <person name="Pinto D."/>
            <person name="Vollmers J."/>
            <person name="Rivas-Marin E."/>
            <person name="Kohn T."/>
            <person name="Peeters S.H."/>
            <person name="Heuer A."/>
            <person name="Rast P."/>
            <person name="Oberbeckmann S."/>
            <person name="Bunk B."/>
            <person name="Jeske O."/>
            <person name="Meyerdierks A."/>
            <person name="Storesund J.E."/>
            <person name="Kallscheuer N."/>
            <person name="Luecker S."/>
            <person name="Lage O.M."/>
            <person name="Pohl T."/>
            <person name="Merkel B.J."/>
            <person name="Hornburger P."/>
            <person name="Mueller R.-W."/>
            <person name="Bruemmer F."/>
            <person name="Labrenz M."/>
            <person name="Spormann A.M."/>
            <person name="Op den Camp H."/>
            <person name="Overmann J."/>
            <person name="Amann R."/>
            <person name="Jetten M.S.M."/>
            <person name="Mascher T."/>
            <person name="Medema M.H."/>
            <person name="Devos D.P."/>
            <person name="Kaster A.-K."/>
            <person name="Ovreas L."/>
            <person name="Rohde M."/>
            <person name="Galperin M.Y."/>
            <person name="Jogler C."/>
        </authorList>
    </citation>
    <scope>NUCLEOTIDE SEQUENCE [LARGE SCALE GENOMIC DNA]</scope>
    <source>
        <strain evidence="14 15">Pan189</strain>
    </source>
</reference>
<name>A0A517R7S0_9PLAN</name>
<dbReference type="RefSeq" id="WP_145366022.1">
    <property type="nucleotide sequence ID" value="NZ_CP036268.1"/>
</dbReference>
<protein>
    <recommendedName>
        <fullName evidence="4">2-amino-4-hydroxy-6-hydroxymethyldihydropteridine pyrophosphokinase</fullName>
        <ecNumber evidence="3">2.7.6.3</ecNumber>
    </recommendedName>
    <alternativeName>
        <fullName evidence="11">6-hydroxymethyl-7,8-dihydropterin pyrophosphokinase</fullName>
    </alternativeName>
    <alternativeName>
        <fullName evidence="12">7,8-dihydro-6-hydroxymethylpterin-pyrophosphokinase</fullName>
    </alternativeName>
</protein>
<dbReference type="InterPro" id="IPR000550">
    <property type="entry name" value="Hppk"/>
</dbReference>
<evidence type="ECO:0000256" key="4">
    <source>
        <dbReference type="ARBA" id="ARBA00016218"/>
    </source>
</evidence>
<evidence type="ECO:0000256" key="9">
    <source>
        <dbReference type="ARBA" id="ARBA00022909"/>
    </source>
</evidence>
<evidence type="ECO:0000313" key="14">
    <source>
        <dbReference type="EMBL" id="QDT39915.1"/>
    </source>
</evidence>
<dbReference type="AlphaFoldDB" id="A0A517R7S0"/>
<proteinExistence type="inferred from homology"/>
<evidence type="ECO:0000256" key="10">
    <source>
        <dbReference type="ARBA" id="ARBA00029409"/>
    </source>
</evidence>
<evidence type="ECO:0000256" key="7">
    <source>
        <dbReference type="ARBA" id="ARBA00022777"/>
    </source>
</evidence>
<evidence type="ECO:0000256" key="11">
    <source>
        <dbReference type="ARBA" id="ARBA00029766"/>
    </source>
</evidence>
<feature type="domain" description="7,8-dihydro-6-hydroxymethylpterin-pyrophosphokinase" evidence="13">
    <location>
        <begin position="6"/>
        <end position="131"/>
    </location>
</feature>
<sequence length="242" mass="25658">METVLIAFGGNLGDSLSIIREALKRLGDDRCTVERVSSLFQTAPIGTSAGQPYLNGAAVLRTAIEPEALLARLQQLEAEAGRVRDVPWGPRSLDLDIIAFGDRVIDTPALRIPHPACLYRRFVLDPVAEIAADLVHPAEGVTFGQLLANLQPRPLPLSADDAALPFLKSALASRDDLCLVEPGDPRAALHLTTDAAAKSGRPTGFVDLSLAIGSTAEAIASILDAATDIPRIRYDASTIRPG</sequence>
<evidence type="ECO:0000256" key="2">
    <source>
        <dbReference type="ARBA" id="ARBA00005810"/>
    </source>
</evidence>
<evidence type="ECO:0000256" key="1">
    <source>
        <dbReference type="ARBA" id="ARBA00005051"/>
    </source>
</evidence>
<keyword evidence="15" id="KW-1185">Reference proteome</keyword>
<evidence type="ECO:0000259" key="13">
    <source>
        <dbReference type="Pfam" id="PF01288"/>
    </source>
</evidence>
<dbReference type="KEGG" id="svp:Pan189_43270"/>
<evidence type="ECO:0000256" key="6">
    <source>
        <dbReference type="ARBA" id="ARBA00022741"/>
    </source>
</evidence>
<dbReference type="GO" id="GO:0005524">
    <property type="term" value="F:ATP binding"/>
    <property type="evidence" value="ECO:0007669"/>
    <property type="project" value="UniProtKB-KW"/>
</dbReference>
<dbReference type="InterPro" id="IPR035907">
    <property type="entry name" value="Hppk_sf"/>
</dbReference>
<dbReference type="Pfam" id="PF01288">
    <property type="entry name" value="HPPK"/>
    <property type="match status" value="1"/>
</dbReference>
<keyword evidence="5 14" id="KW-0808">Transferase</keyword>
<dbReference type="SUPFAM" id="SSF55083">
    <property type="entry name" value="6-hydroxymethyl-7,8-dihydropterin pyrophosphokinase, HPPK"/>
    <property type="match status" value="1"/>
</dbReference>
<comment type="similarity">
    <text evidence="2">Belongs to the HPPK family.</text>
</comment>
<dbReference type="Proteomes" id="UP000317318">
    <property type="component" value="Chromosome"/>
</dbReference>
<dbReference type="GO" id="GO:0016301">
    <property type="term" value="F:kinase activity"/>
    <property type="evidence" value="ECO:0007669"/>
    <property type="project" value="UniProtKB-KW"/>
</dbReference>
<keyword evidence="9" id="KW-0289">Folate biosynthesis</keyword>
<keyword evidence="8" id="KW-0067">ATP-binding</keyword>